<feature type="compositionally biased region" description="Polar residues" evidence="1">
    <location>
        <begin position="51"/>
        <end position="62"/>
    </location>
</feature>
<organism evidence="2">
    <name type="scientific">Tanacetum cinerariifolium</name>
    <name type="common">Dalmatian daisy</name>
    <name type="synonym">Chrysanthemum cinerariifolium</name>
    <dbReference type="NCBI Taxonomy" id="118510"/>
    <lineage>
        <taxon>Eukaryota</taxon>
        <taxon>Viridiplantae</taxon>
        <taxon>Streptophyta</taxon>
        <taxon>Embryophyta</taxon>
        <taxon>Tracheophyta</taxon>
        <taxon>Spermatophyta</taxon>
        <taxon>Magnoliopsida</taxon>
        <taxon>eudicotyledons</taxon>
        <taxon>Gunneridae</taxon>
        <taxon>Pentapetalae</taxon>
        <taxon>asterids</taxon>
        <taxon>campanulids</taxon>
        <taxon>Asterales</taxon>
        <taxon>Asteraceae</taxon>
        <taxon>Asteroideae</taxon>
        <taxon>Anthemideae</taxon>
        <taxon>Anthemidinae</taxon>
        <taxon>Tanacetum</taxon>
    </lineage>
</organism>
<dbReference type="EMBL" id="BKCJ010005535">
    <property type="protein sequence ID" value="GEU67278.1"/>
    <property type="molecule type" value="Genomic_DNA"/>
</dbReference>
<dbReference type="AlphaFoldDB" id="A0A699GSX1"/>
<proteinExistence type="predicted"/>
<evidence type="ECO:0000313" key="2">
    <source>
        <dbReference type="EMBL" id="GEU67278.1"/>
    </source>
</evidence>
<feature type="compositionally biased region" description="Polar residues" evidence="1">
    <location>
        <begin position="124"/>
        <end position="135"/>
    </location>
</feature>
<protein>
    <submittedName>
        <fullName evidence="2">Uncharacterized protein</fullName>
    </submittedName>
</protein>
<reference evidence="2" key="1">
    <citation type="journal article" date="2019" name="Sci. Rep.">
        <title>Draft genome of Tanacetum cinerariifolium, the natural source of mosquito coil.</title>
        <authorList>
            <person name="Yamashiro T."/>
            <person name="Shiraishi A."/>
            <person name="Satake H."/>
            <person name="Nakayama K."/>
        </authorList>
    </citation>
    <scope>NUCLEOTIDE SEQUENCE</scope>
</reference>
<comment type="caution">
    <text evidence="2">The sequence shown here is derived from an EMBL/GenBank/DDBJ whole genome shotgun (WGS) entry which is preliminary data.</text>
</comment>
<sequence>MFNNLQIRQQHKRVLTTRPACHSSLSSCLASLRESLSSVPDAYDQSLEALPSQSTTSGSESHAPSAVSDKEYPAAVAMSDVLGSGTHVHTPAHCGSEAYNELSDSILSNKPKPLGKHKPPPPQSVWSPNGLSYPP</sequence>
<gene>
    <name evidence="2" type="ORF">Tci_039256</name>
</gene>
<feature type="region of interest" description="Disordered" evidence="1">
    <location>
        <begin position="103"/>
        <end position="135"/>
    </location>
</feature>
<evidence type="ECO:0000256" key="1">
    <source>
        <dbReference type="SAM" id="MobiDB-lite"/>
    </source>
</evidence>
<accession>A0A699GSX1</accession>
<feature type="region of interest" description="Disordered" evidence="1">
    <location>
        <begin position="43"/>
        <end position="72"/>
    </location>
</feature>
<name>A0A699GSX1_TANCI</name>